<dbReference type="PANTHER" id="PTHR12788:SF10">
    <property type="entry name" value="PROTEIN-TYROSINE SULFOTRANSFERASE"/>
    <property type="match status" value="1"/>
</dbReference>
<dbReference type="InterPro" id="IPR019734">
    <property type="entry name" value="TPR_rpt"/>
</dbReference>
<organism evidence="2 3">
    <name type="scientific">Pseudidiomarina maritima</name>
    <dbReference type="NCBI Taxonomy" id="519453"/>
    <lineage>
        <taxon>Bacteria</taxon>
        <taxon>Pseudomonadati</taxon>
        <taxon>Pseudomonadota</taxon>
        <taxon>Gammaproteobacteria</taxon>
        <taxon>Alteromonadales</taxon>
        <taxon>Idiomarinaceae</taxon>
        <taxon>Pseudidiomarina</taxon>
    </lineage>
</organism>
<dbReference type="InterPro" id="IPR027417">
    <property type="entry name" value="P-loop_NTPase"/>
</dbReference>
<dbReference type="EMBL" id="FOYU01000001">
    <property type="protein sequence ID" value="SFR44569.1"/>
    <property type="molecule type" value="Genomic_DNA"/>
</dbReference>
<protein>
    <submittedName>
        <fullName evidence="2">Sulfotransferase family protein</fullName>
    </submittedName>
</protein>
<sequence length="481" mass="54329">MQKQYTLNDALTAVRQGHRSETVAILNDFLERKPKIGGDWLKIAGLAIRIGELDKAKQAADIYRAEMPQTLRHLINYAGVYAETSDIQRGLKLIEPLIKKDLDDPSVYHFAGTAQAQLGELDRARNYLIHALRKMPQSGITWFTLSSITDYKKYPELLNKLEQAFATIPEADAKNRQQFYYSLGKAYGDMGRFDDAYQAYSAGAAIMQQASRYSVSADEQFINDIIANHSAEAVAKLPKSRTNYNRSVALLGLPRSGTTLLGQILAAHSKVKGAAETSAIGHASMHLRNDNFANFPSFIKQHGDPQGAIDHIADVYAHSVNQQFGGSNLVIDKTIQLSRHFAIWAQAFPQGKAIYIQRSPEDVAWSCFKSNFRSRADWSWSPSDIASYMRHEERLMKHWLDVFGDRILSIRYEDLCQQPEQTLKQVCAHLGMTFEPNMLHFYKDNGPVFTSSVGQVHEPIHQKRIGLSAQYKDFLDAWRQL</sequence>
<dbReference type="Gene3D" id="3.40.50.300">
    <property type="entry name" value="P-loop containing nucleotide triphosphate hydrolases"/>
    <property type="match status" value="1"/>
</dbReference>
<evidence type="ECO:0000313" key="3">
    <source>
        <dbReference type="Proteomes" id="UP000199424"/>
    </source>
</evidence>
<dbReference type="PANTHER" id="PTHR12788">
    <property type="entry name" value="PROTEIN-TYROSINE SULFOTRANSFERASE 2"/>
    <property type="match status" value="1"/>
</dbReference>
<evidence type="ECO:0000313" key="2">
    <source>
        <dbReference type="EMBL" id="SFR44569.1"/>
    </source>
</evidence>
<dbReference type="InterPro" id="IPR026634">
    <property type="entry name" value="TPST-like"/>
</dbReference>
<accession>A0A1I6GR27</accession>
<dbReference type="SMART" id="SM00028">
    <property type="entry name" value="TPR"/>
    <property type="match status" value="2"/>
</dbReference>
<reference evidence="3" key="1">
    <citation type="submission" date="2016-10" db="EMBL/GenBank/DDBJ databases">
        <authorList>
            <person name="Varghese N."/>
            <person name="Submissions S."/>
        </authorList>
    </citation>
    <scope>NUCLEOTIDE SEQUENCE [LARGE SCALE GENOMIC DNA]</scope>
    <source>
        <strain evidence="3">CGMCC 1.7285</strain>
    </source>
</reference>
<dbReference type="GO" id="GO:0008476">
    <property type="term" value="F:protein-tyrosine sulfotransferase activity"/>
    <property type="evidence" value="ECO:0007669"/>
    <property type="project" value="InterPro"/>
</dbReference>
<dbReference type="Pfam" id="PF13469">
    <property type="entry name" value="Sulfotransfer_3"/>
    <property type="match status" value="1"/>
</dbReference>
<dbReference type="Gene3D" id="1.25.40.10">
    <property type="entry name" value="Tetratricopeptide repeat domain"/>
    <property type="match status" value="1"/>
</dbReference>
<dbReference type="SUPFAM" id="SSF48452">
    <property type="entry name" value="TPR-like"/>
    <property type="match status" value="1"/>
</dbReference>
<dbReference type="InterPro" id="IPR011990">
    <property type="entry name" value="TPR-like_helical_dom_sf"/>
</dbReference>
<keyword evidence="3" id="KW-1185">Reference proteome</keyword>
<name>A0A1I6GR27_9GAMM</name>
<dbReference type="AlphaFoldDB" id="A0A1I6GR27"/>
<evidence type="ECO:0000256" key="1">
    <source>
        <dbReference type="ARBA" id="ARBA00022679"/>
    </source>
</evidence>
<dbReference type="SUPFAM" id="SSF52540">
    <property type="entry name" value="P-loop containing nucleoside triphosphate hydrolases"/>
    <property type="match status" value="1"/>
</dbReference>
<dbReference type="RefSeq" id="WP_092856102.1">
    <property type="nucleotide sequence ID" value="NZ_FOYU01000001.1"/>
</dbReference>
<keyword evidence="1 2" id="KW-0808">Transferase</keyword>
<proteinExistence type="predicted"/>
<gene>
    <name evidence="2" type="ORF">SAMN04488070_1098</name>
</gene>
<dbReference type="Proteomes" id="UP000199424">
    <property type="component" value="Unassembled WGS sequence"/>
</dbReference>
<dbReference type="Pfam" id="PF13181">
    <property type="entry name" value="TPR_8"/>
    <property type="match status" value="1"/>
</dbReference>